<reference evidence="3" key="1">
    <citation type="journal article" date="2020" name="Nature">
        <title>Giant virus diversity and host interactions through global metagenomics.</title>
        <authorList>
            <person name="Schulz F."/>
            <person name="Roux S."/>
            <person name="Paez-Espino D."/>
            <person name="Jungbluth S."/>
            <person name="Walsh D.A."/>
            <person name="Denef V.J."/>
            <person name="McMahon K.D."/>
            <person name="Konstantinidis K.T."/>
            <person name="Eloe-Fadrosh E.A."/>
            <person name="Kyrpides N.C."/>
            <person name="Woyke T."/>
        </authorList>
    </citation>
    <scope>NUCLEOTIDE SEQUENCE</scope>
    <source>
        <strain evidence="3">GVMAG-S-3300013286-35</strain>
    </source>
</reference>
<dbReference type="Pfam" id="PF16903">
    <property type="entry name" value="Capsid_N"/>
    <property type="match status" value="1"/>
</dbReference>
<name>A0A6C0KWZ5_9ZZZZ</name>
<evidence type="ECO:0008006" key="4">
    <source>
        <dbReference type="Google" id="ProtNLM"/>
    </source>
</evidence>
<dbReference type="Gene3D" id="2.70.9.20">
    <property type="entry name" value="Major capsid protein Vp54"/>
    <property type="match status" value="1"/>
</dbReference>
<dbReference type="GO" id="GO:0005198">
    <property type="term" value="F:structural molecule activity"/>
    <property type="evidence" value="ECO:0007669"/>
    <property type="project" value="InterPro"/>
</dbReference>
<dbReference type="AlphaFoldDB" id="A0A6C0KWZ5"/>
<protein>
    <recommendedName>
        <fullName evidence="4">Major capsid protein N-terminal domain-containing protein</fullName>
    </recommendedName>
</protein>
<dbReference type="Gene3D" id="2.70.9.10">
    <property type="entry name" value="Adenovirus Type 2 Hexon, domain 4"/>
    <property type="match status" value="1"/>
</dbReference>
<evidence type="ECO:0000313" key="3">
    <source>
        <dbReference type="EMBL" id="QHU21773.1"/>
    </source>
</evidence>
<feature type="domain" description="Major capsid protein N-terminal" evidence="2">
    <location>
        <begin position="26"/>
        <end position="228"/>
    </location>
</feature>
<dbReference type="InterPro" id="IPR016112">
    <property type="entry name" value="VP_dsDNA_II"/>
</dbReference>
<evidence type="ECO:0000259" key="1">
    <source>
        <dbReference type="Pfam" id="PF04451"/>
    </source>
</evidence>
<dbReference type="InterPro" id="IPR038519">
    <property type="entry name" value="MCP_C_sf"/>
</dbReference>
<organism evidence="3">
    <name type="scientific">viral metagenome</name>
    <dbReference type="NCBI Taxonomy" id="1070528"/>
    <lineage>
        <taxon>unclassified sequences</taxon>
        <taxon>metagenomes</taxon>
        <taxon>organismal metagenomes</taxon>
    </lineage>
</organism>
<dbReference type="SUPFAM" id="SSF49749">
    <property type="entry name" value="Group II dsDNA viruses VP"/>
    <property type="match status" value="2"/>
</dbReference>
<dbReference type="Pfam" id="PF04451">
    <property type="entry name" value="Capsid_NCLDV"/>
    <property type="match status" value="1"/>
</dbReference>
<sequence length="413" mass="46824">MLGGGLLQLVATGRQDIYLSGNPQTTFFKQVYRRHTNFAMESCRIDFDGSADFGKVIVATLPRKGDLINSLILEVSLPVLPQTSQLGDTSWVNGIGHAMIDYISLEIGGKEIDRQYGEYLHLYSQFQVDASKRTGYNNMVGYQEAYIQTSQPGPLKLYIPLRFWFCNNVGLSLPLIALQAHPVKVYVKLRPVNTLFYRDSLVLVPTQTLQPLPHIDSLVMWGDYIHLDTEERRRFTSSKHEYLIEQVQIQKKTSIPAGATLSNVTLDFNNPIKELMWVVQEDRMLLSNEIFNYTNRQLTEQHVTLADQISTCILKIDGYDRFEVRDASYFRLVQPYQHHTSIPDDYIYLYSFSLAPEAAQPQGSLNASRIDTIVLSVTMNPNIIRYDSGITVYATNYNVLRIAAGLGGVLFTA</sequence>
<dbReference type="InterPro" id="IPR007542">
    <property type="entry name" value="MCP_C"/>
</dbReference>
<evidence type="ECO:0000259" key="2">
    <source>
        <dbReference type="Pfam" id="PF16903"/>
    </source>
</evidence>
<dbReference type="InterPro" id="IPR031654">
    <property type="entry name" value="Capsid_N"/>
</dbReference>
<accession>A0A6C0KWZ5</accession>
<feature type="domain" description="Major capsid protein C-terminal" evidence="1">
    <location>
        <begin position="231"/>
        <end position="408"/>
    </location>
</feature>
<proteinExistence type="predicted"/>
<dbReference type="EMBL" id="MN740992">
    <property type="protein sequence ID" value="QHU21773.1"/>
    <property type="molecule type" value="Genomic_DNA"/>
</dbReference>